<evidence type="ECO:0000313" key="1">
    <source>
        <dbReference type="EMBL" id="CAE0448038.1"/>
    </source>
</evidence>
<protein>
    <submittedName>
        <fullName evidence="1">Uncharacterized protein</fullName>
    </submittedName>
</protein>
<organism evidence="1">
    <name type="scientific">Aplanochytrium stocchinoi</name>
    <dbReference type="NCBI Taxonomy" id="215587"/>
    <lineage>
        <taxon>Eukaryota</taxon>
        <taxon>Sar</taxon>
        <taxon>Stramenopiles</taxon>
        <taxon>Bigyra</taxon>
        <taxon>Labyrinthulomycetes</taxon>
        <taxon>Thraustochytrida</taxon>
        <taxon>Thraustochytriidae</taxon>
        <taxon>Aplanochytrium</taxon>
    </lineage>
</organism>
<reference evidence="1" key="1">
    <citation type="submission" date="2021-01" db="EMBL/GenBank/DDBJ databases">
        <authorList>
            <person name="Corre E."/>
            <person name="Pelletier E."/>
            <person name="Niang G."/>
            <person name="Scheremetjew M."/>
            <person name="Finn R."/>
            <person name="Kale V."/>
            <person name="Holt S."/>
            <person name="Cochrane G."/>
            <person name="Meng A."/>
            <person name="Brown T."/>
            <person name="Cohen L."/>
        </authorList>
    </citation>
    <scope>NUCLEOTIDE SEQUENCE</scope>
    <source>
        <strain evidence="1">GSBS06</strain>
    </source>
</reference>
<gene>
    <name evidence="1" type="ORF">ASTO00021_LOCUS18002</name>
</gene>
<dbReference type="Gene3D" id="3.40.50.1820">
    <property type="entry name" value="alpha/beta hydrolase"/>
    <property type="match status" value="1"/>
</dbReference>
<sequence length="412" mass="46146">MAPPLVLIHGIKGSMIYDRHNNPLYLTLKQALGWKTPILKLPIEWEVSEEHGARQKTDGSKRGRAIEQVAGPLSKFVGAQGYHKILFWARQKYGSEIVVHGFLGEAYSNADDEMMEKMALGSTSKRFFVFTYDWRRDNNENAIRLINFMKVLNKIHGEKGQVVAHSNGGLLAWNAVNSHPQLFHSALFAAVPFGPSLNFLKDMNTQVGFKSLSPDVLFTHPCYYSFFPVYKIKNMDGTDCWSEVDSKARVFDIEGNPVEMDWTDAKAWKEMDLLFPTLDGAGEKEKRHLQHCLDQAILFRKSMEVTDAASLPPLAVLVGDSIPTKTGCVMSVSTGSNPKKTYDFDDSRTVMLGDGRIPTPNAFLPGDCKYDTYTTKKSHSNVLDEVELVEQILASLQGKVKAREESSSLLDM</sequence>
<accession>A0A7S3V2L3</accession>
<dbReference type="InterPro" id="IPR029058">
    <property type="entry name" value="AB_hydrolase_fold"/>
</dbReference>
<dbReference type="EMBL" id="HBIN01023376">
    <property type="protein sequence ID" value="CAE0448038.1"/>
    <property type="molecule type" value="Transcribed_RNA"/>
</dbReference>
<dbReference type="AlphaFoldDB" id="A0A7S3V2L3"/>
<dbReference type="SUPFAM" id="SSF53474">
    <property type="entry name" value="alpha/beta-Hydrolases"/>
    <property type="match status" value="1"/>
</dbReference>
<name>A0A7S3V2L3_9STRA</name>
<proteinExistence type="predicted"/>